<feature type="region of interest" description="Disordered" evidence="1">
    <location>
        <begin position="214"/>
        <end position="258"/>
    </location>
</feature>
<feature type="compositionally biased region" description="Basic and acidic residues" evidence="1">
    <location>
        <begin position="214"/>
        <end position="223"/>
    </location>
</feature>
<organism evidence="2">
    <name type="scientific">marine sediment metagenome</name>
    <dbReference type="NCBI Taxonomy" id="412755"/>
    <lineage>
        <taxon>unclassified sequences</taxon>
        <taxon>metagenomes</taxon>
        <taxon>ecological metagenomes</taxon>
    </lineage>
</organism>
<reference evidence="2" key="1">
    <citation type="journal article" date="2015" name="Nature">
        <title>Complex archaea that bridge the gap between prokaryotes and eukaryotes.</title>
        <authorList>
            <person name="Spang A."/>
            <person name="Saw J.H."/>
            <person name="Jorgensen S.L."/>
            <person name="Zaremba-Niedzwiedzka K."/>
            <person name="Martijn J."/>
            <person name="Lind A.E."/>
            <person name="van Eijk R."/>
            <person name="Schleper C."/>
            <person name="Guy L."/>
            <person name="Ettema T.J."/>
        </authorList>
    </citation>
    <scope>NUCLEOTIDE SEQUENCE</scope>
</reference>
<evidence type="ECO:0000256" key="1">
    <source>
        <dbReference type="SAM" id="MobiDB-lite"/>
    </source>
</evidence>
<protein>
    <submittedName>
        <fullName evidence="2">Uncharacterized protein</fullName>
    </submittedName>
</protein>
<proteinExistence type="predicted"/>
<feature type="region of interest" description="Disordered" evidence="1">
    <location>
        <begin position="296"/>
        <end position="316"/>
    </location>
</feature>
<name>A0A0F9PC66_9ZZZZ</name>
<sequence length="416" mass="46485">MPEKKSLRRTIIGLLVDRGTLSFDELVEATGWGKDPVRKRIYELKKDQKVLDNGDMTYTAGPGVKPEDIPESDPEESPPDPKEKDPPAAVVLDARDQFSDVLKRVGIKESIIPTLTQMFVNGDIDDPEWVDNVLLNQARGHVNVAQHRLVRNFWGNIRNLGWKPIEDFDEPAKGKSKPALVSEDVLDPGLGWKPGKDKAGDWIAVPGGPFTREEAENRAEKRQALKAIGQSSSSDDDGDDKEEGKGKPRKQESVSDKMMGLLLPKLIEQMTEGPKKGENEEVKLLREELKTMKENQMEQRLQSMEAQVAAAAARDPMADFEEMQRKRRAMGLDQPIVTDASPAVQLLKSSADKVDRQIDRVGGLMERYFAARMEGPFKPEHTRTAEQREGLAGDLLSLSDERKKSIALRDQTFNLG</sequence>
<dbReference type="EMBL" id="LAZR01003092">
    <property type="protein sequence ID" value="KKN22107.1"/>
    <property type="molecule type" value="Genomic_DNA"/>
</dbReference>
<dbReference type="AlphaFoldDB" id="A0A0F9PC66"/>
<gene>
    <name evidence="2" type="ORF">LCGC14_0918550</name>
</gene>
<evidence type="ECO:0000313" key="2">
    <source>
        <dbReference type="EMBL" id="KKN22107.1"/>
    </source>
</evidence>
<feature type="region of interest" description="Disordered" evidence="1">
    <location>
        <begin position="53"/>
        <end position="87"/>
    </location>
</feature>
<comment type="caution">
    <text evidence="2">The sequence shown here is derived from an EMBL/GenBank/DDBJ whole genome shotgun (WGS) entry which is preliminary data.</text>
</comment>
<accession>A0A0F9PC66</accession>
<feature type="compositionally biased region" description="Acidic residues" evidence="1">
    <location>
        <begin position="69"/>
        <end position="78"/>
    </location>
</feature>
<feature type="compositionally biased region" description="Basic and acidic residues" evidence="1">
    <location>
        <begin position="242"/>
        <end position="255"/>
    </location>
</feature>